<feature type="domain" description="L,D-TPase catalytic" evidence="9">
    <location>
        <begin position="128"/>
        <end position="237"/>
    </location>
</feature>
<feature type="region of interest" description="Disordered" evidence="8">
    <location>
        <begin position="362"/>
        <end position="385"/>
    </location>
</feature>
<comment type="pathway">
    <text evidence="1 7">Cell wall biogenesis; peptidoglycan biosynthesis.</text>
</comment>
<evidence type="ECO:0000256" key="2">
    <source>
        <dbReference type="ARBA" id="ARBA00005992"/>
    </source>
</evidence>
<comment type="similarity">
    <text evidence="2">Belongs to the YkuD family.</text>
</comment>
<dbReference type="EMBL" id="VJMF01000040">
    <property type="protein sequence ID" value="TRL33833.1"/>
    <property type="molecule type" value="Genomic_DNA"/>
</dbReference>
<dbReference type="PIRSF" id="PIRSF029342">
    <property type="entry name" value="UCP029342_ErfK/YbiS/YcfS/YnhG"/>
    <property type="match status" value="1"/>
</dbReference>
<dbReference type="GO" id="GO:0008360">
    <property type="term" value="P:regulation of cell shape"/>
    <property type="evidence" value="ECO:0007669"/>
    <property type="project" value="UniProtKB-UniRule"/>
</dbReference>
<sequence>MLRKVRGRIDFSRSLTNKSNAGEGEALSTSRQSVICSSNEFVCVRSFRVMSEVAAVARSRRVCARAFSAVCAASVAATVLALEARPAAAIGYSANSDAEAPAPRKRGKRAKSAEAKPAAETVSLARPLFAVVSLGGQHISIYNHNGLVDRSVISTGVPGHPTPEGMFTILGRERFHRSNLYAGAPMPFMQRITWSGVAMHTGHVTGHPASHGCIRLPGAFAQKLWGMTRIGERVVIAPYDLSPAEIAHPALPTPKMRSATEASAAALADAGLRDGFADGGAAALIDPRRYAEQLRVKSAAEAAAAAKAATEASAALNAKRLEAVRASAELKAAEAAEATARAKAEAAAKAADSVAAKRQEVATAKPELSASDGASPAEAARAKADATLAEARTRLEAARTAYNSSDAEHVEAVRRSREAAEAAAAAAKAEKDAQLRTAPISILVSKKNQRIYVRQGLTPIFEAPATVREPERPLGSHLYIATAAGGDGALKWSVLSMPPRIAEARASHKKKGIVEEQRSAAPLGAASSAADALDRIELSDEVRQKIADRLWLGGSMIISDQGPSSETSAVGTDLTVKFR</sequence>
<dbReference type="Pfam" id="PF03734">
    <property type="entry name" value="YkuD"/>
    <property type="match status" value="1"/>
</dbReference>
<dbReference type="Proteomes" id="UP000316781">
    <property type="component" value="Unassembled WGS sequence"/>
</dbReference>
<proteinExistence type="inferred from homology"/>
<evidence type="ECO:0000256" key="6">
    <source>
        <dbReference type="ARBA" id="ARBA00023316"/>
    </source>
</evidence>
<comment type="caution">
    <text evidence="10">The sequence shown here is derived from an EMBL/GenBank/DDBJ whole genome shotgun (WGS) entry which is preliminary data.</text>
</comment>
<evidence type="ECO:0000256" key="1">
    <source>
        <dbReference type="ARBA" id="ARBA00004752"/>
    </source>
</evidence>
<dbReference type="Gene3D" id="2.40.440.10">
    <property type="entry name" value="L,D-transpeptidase catalytic domain-like"/>
    <property type="match status" value="1"/>
</dbReference>
<protein>
    <submittedName>
        <fullName evidence="10">L,D-transpeptidase family protein</fullName>
    </submittedName>
</protein>
<evidence type="ECO:0000259" key="9">
    <source>
        <dbReference type="PROSITE" id="PS52029"/>
    </source>
</evidence>
<evidence type="ECO:0000313" key="10">
    <source>
        <dbReference type="EMBL" id="TRL33833.1"/>
    </source>
</evidence>
<evidence type="ECO:0000256" key="5">
    <source>
        <dbReference type="ARBA" id="ARBA00022984"/>
    </source>
</evidence>
<gene>
    <name evidence="10" type="ORF">FM996_09820</name>
</gene>
<keyword evidence="4 7" id="KW-0133">Cell shape</keyword>
<dbReference type="SUPFAM" id="SSF141523">
    <property type="entry name" value="L,D-transpeptidase catalytic domain-like"/>
    <property type="match status" value="1"/>
</dbReference>
<dbReference type="PANTHER" id="PTHR30582">
    <property type="entry name" value="L,D-TRANSPEPTIDASE"/>
    <property type="match status" value="1"/>
</dbReference>
<dbReference type="CDD" id="cd16913">
    <property type="entry name" value="YkuD_like"/>
    <property type="match status" value="1"/>
</dbReference>
<organism evidence="10 11">
    <name type="scientific">Methylosinus sporium</name>
    <dbReference type="NCBI Taxonomy" id="428"/>
    <lineage>
        <taxon>Bacteria</taxon>
        <taxon>Pseudomonadati</taxon>
        <taxon>Pseudomonadota</taxon>
        <taxon>Alphaproteobacteria</taxon>
        <taxon>Hyphomicrobiales</taxon>
        <taxon>Methylocystaceae</taxon>
        <taxon>Methylosinus</taxon>
    </lineage>
</organism>
<keyword evidence="5 7" id="KW-0573">Peptidoglycan synthesis</keyword>
<dbReference type="GO" id="GO:0071555">
    <property type="term" value="P:cell wall organization"/>
    <property type="evidence" value="ECO:0007669"/>
    <property type="project" value="UniProtKB-UniRule"/>
</dbReference>
<dbReference type="AlphaFoldDB" id="A0A549SW17"/>
<evidence type="ECO:0000313" key="11">
    <source>
        <dbReference type="Proteomes" id="UP000316781"/>
    </source>
</evidence>
<dbReference type="PANTHER" id="PTHR30582:SF2">
    <property type="entry name" value="L,D-TRANSPEPTIDASE YCIB-RELATED"/>
    <property type="match status" value="1"/>
</dbReference>
<dbReference type="InterPro" id="IPR038063">
    <property type="entry name" value="Transpep_catalytic_dom"/>
</dbReference>
<evidence type="ECO:0000256" key="8">
    <source>
        <dbReference type="SAM" id="MobiDB-lite"/>
    </source>
</evidence>
<dbReference type="UniPathway" id="UPA00219"/>
<feature type="active site" description="Nucleophile" evidence="7">
    <location>
        <position position="213"/>
    </location>
</feature>
<reference evidence="10 11" key="1">
    <citation type="submission" date="2019-07" db="EMBL/GenBank/DDBJ databases">
        <title>Ln-dependent methylotrophs.</title>
        <authorList>
            <person name="Tani A."/>
        </authorList>
    </citation>
    <scope>NUCLEOTIDE SEQUENCE [LARGE SCALE GENOMIC DNA]</scope>
    <source>
        <strain evidence="10 11">SM89A</strain>
    </source>
</reference>
<keyword evidence="3" id="KW-0808">Transferase</keyword>
<dbReference type="GO" id="GO:0018104">
    <property type="term" value="P:peptidoglycan-protein cross-linking"/>
    <property type="evidence" value="ECO:0007669"/>
    <property type="project" value="TreeGrafter"/>
</dbReference>
<feature type="active site" description="Proton donor/acceptor" evidence="7">
    <location>
        <position position="200"/>
    </location>
</feature>
<accession>A0A549SW17</accession>
<dbReference type="NCBIfam" id="NF004785">
    <property type="entry name" value="PRK06132.1-2"/>
    <property type="match status" value="1"/>
</dbReference>
<name>A0A549SW17_METSR</name>
<dbReference type="PROSITE" id="PS52029">
    <property type="entry name" value="LD_TPASE"/>
    <property type="match status" value="1"/>
</dbReference>
<keyword evidence="6 7" id="KW-0961">Cell wall biogenesis/degradation</keyword>
<dbReference type="GO" id="GO:0005576">
    <property type="term" value="C:extracellular region"/>
    <property type="evidence" value="ECO:0007669"/>
    <property type="project" value="TreeGrafter"/>
</dbReference>
<evidence type="ECO:0000256" key="7">
    <source>
        <dbReference type="PROSITE-ProRule" id="PRU01373"/>
    </source>
</evidence>
<dbReference type="InterPro" id="IPR016915">
    <property type="entry name" value="UCP029342"/>
</dbReference>
<dbReference type="GO" id="GO:0071972">
    <property type="term" value="F:peptidoglycan L,D-transpeptidase activity"/>
    <property type="evidence" value="ECO:0007669"/>
    <property type="project" value="TreeGrafter"/>
</dbReference>
<feature type="region of interest" description="Disordered" evidence="8">
    <location>
        <begin position="95"/>
        <end position="116"/>
    </location>
</feature>
<dbReference type="InterPro" id="IPR005490">
    <property type="entry name" value="LD_TPept_cat_dom"/>
</dbReference>
<dbReference type="InterPro" id="IPR050979">
    <property type="entry name" value="LD-transpeptidase"/>
</dbReference>
<dbReference type="GO" id="GO:0016740">
    <property type="term" value="F:transferase activity"/>
    <property type="evidence" value="ECO:0007669"/>
    <property type="project" value="UniProtKB-KW"/>
</dbReference>
<evidence type="ECO:0000256" key="4">
    <source>
        <dbReference type="ARBA" id="ARBA00022960"/>
    </source>
</evidence>
<evidence type="ECO:0000256" key="3">
    <source>
        <dbReference type="ARBA" id="ARBA00022679"/>
    </source>
</evidence>